<feature type="transmembrane region" description="Helical" evidence="1">
    <location>
        <begin position="135"/>
        <end position="152"/>
    </location>
</feature>
<feature type="transmembrane region" description="Helical" evidence="1">
    <location>
        <begin position="18"/>
        <end position="40"/>
    </location>
</feature>
<reference evidence="3 4" key="1">
    <citation type="submission" date="2018-03" db="EMBL/GenBank/DDBJ databases">
        <title>Genomic Encyclopedia of Archaeal and Bacterial Type Strains, Phase II (KMG-II): from individual species to whole genera.</title>
        <authorList>
            <person name="Goeker M."/>
        </authorList>
    </citation>
    <scope>NUCLEOTIDE SEQUENCE [LARGE SCALE GENOMIC DNA]</scope>
    <source>
        <strain evidence="3 4">DSM 44720</strain>
    </source>
</reference>
<sequence length="172" mass="17886">MALADDLVTLDGIPAHPLLVHAVVVLLPLAAVGAIALAVRPQWRRKYAWPVLALTVAGVGAVPLAQEAGEQLQKKLENLDNPLIAKHAELGNDLLPFALGFLVAVVLLVVAGRLADRERTAAAESPDVPKTWRRIAIAMSVLVVLAGVASTVETVRIGHSGATAVWDGVGAG</sequence>
<dbReference type="Pfam" id="PF09990">
    <property type="entry name" value="DUF2231"/>
    <property type="match status" value="1"/>
</dbReference>
<keyword evidence="1" id="KW-1133">Transmembrane helix</keyword>
<name>A0A2T0SPA8_9PSEU</name>
<keyword evidence="1" id="KW-0812">Transmembrane</keyword>
<evidence type="ECO:0000256" key="1">
    <source>
        <dbReference type="SAM" id="Phobius"/>
    </source>
</evidence>
<dbReference type="OrthoDB" id="3695439at2"/>
<dbReference type="AlphaFoldDB" id="A0A2T0SPA8"/>
<comment type="caution">
    <text evidence="3">The sequence shown here is derived from an EMBL/GenBank/DDBJ whole genome shotgun (WGS) entry which is preliminary data.</text>
</comment>
<keyword evidence="4" id="KW-1185">Reference proteome</keyword>
<evidence type="ECO:0000259" key="2">
    <source>
        <dbReference type="Pfam" id="PF09990"/>
    </source>
</evidence>
<dbReference type="RefSeq" id="WP_106193729.1">
    <property type="nucleotide sequence ID" value="NZ_PVTF01000014.1"/>
</dbReference>
<evidence type="ECO:0000313" key="3">
    <source>
        <dbReference type="EMBL" id="PRY35249.1"/>
    </source>
</evidence>
<organism evidence="3 4">
    <name type="scientific">Umezawaea tangerina</name>
    <dbReference type="NCBI Taxonomy" id="84725"/>
    <lineage>
        <taxon>Bacteria</taxon>
        <taxon>Bacillati</taxon>
        <taxon>Actinomycetota</taxon>
        <taxon>Actinomycetes</taxon>
        <taxon>Pseudonocardiales</taxon>
        <taxon>Pseudonocardiaceae</taxon>
        <taxon>Umezawaea</taxon>
    </lineage>
</organism>
<keyword evidence="1" id="KW-0472">Membrane</keyword>
<gene>
    <name evidence="3" type="ORF">CLV43_114167</name>
</gene>
<dbReference type="EMBL" id="PVTF01000014">
    <property type="protein sequence ID" value="PRY35249.1"/>
    <property type="molecule type" value="Genomic_DNA"/>
</dbReference>
<protein>
    <recommendedName>
        <fullName evidence="2">DUF2231 domain-containing protein</fullName>
    </recommendedName>
</protein>
<dbReference type="InterPro" id="IPR019251">
    <property type="entry name" value="DUF2231_TM"/>
</dbReference>
<feature type="domain" description="DUF2231" evidence="2">
    <location>
        <begin position="12"/>
        <end position="167"/>
    </location>
</feature>
<feature type="transmembrane region" description="Helical" evidence="1">
    <location>
        <begin position="94"/>
        <end position="115"/>
    </location>
</feature>
<dbReference type="Proteomes" id="UP000239494">
    <property type="component" value="Unassembled WGS sequence"/>
</dbReference>
<accession>A0A2T0SPA8</accession>
<evidence type="ECO:0000313" key="4">
    <source>
        <dbReference type="Proteomes" id="UP000239494"/>
    </source>
</evidence>
<proteinExistence type="predicted"/>
<feature type="transmembrane region" description="Helical" evidence="1">
    <location>
        <begin position="47"/>
        <end position="65"/>
    </location>
</feature>